<protein>
    <submittedName>
        <fullName evidence="1">Uncharacterized protein</fullName>
    </submittedName>
</protein>
<accession>A0AAV7HTY6</accession>
<sequence length="122" mass="13906">MSNGKRSWLVGIRNTYQIQNEGTRKMGDLAAGVRRKANYDSHVIYGLDRYNYSVPRGYTPHLYQGQVVVEDAENGLPRVEHLPNRLCSNKFSCQTQRRKLPSTILLNILIINVCNGPIMNND</sequence>
<evidence type="ECO:0000313" key="1">
    <source>
        <dbReference type="EMBL" id="KAH0534579.1"/>
    </source>
</evidence>
<comment type="caution">
    <text evidence="1">The sequence shown here is derived from an EMBL/GenBank/DDBJ whole genome shotgun (WGS) entry which is preliminary data.</text>
</comment>
<dbReference type="AlphaFoldDB" id="A0AAV7HTY6"/>
<gene>
    <name evidence="1" type="ORF">KQX54_005549</name>
</gene>
<evidence type="ECO:0000313" key="2">
    <source>
        <dbReference type="Proteomes" id="UP000826195"/>
    </source>
</evidence>
<proteinExistence type="predicted"/>
<dbReference type="Proteomes" id="UP000826195">
    <property type="component" value="Unassembled WGS sequence"/>
</dbReference>
<name>A0AAV7HTY6_COTGL</name>
<reference evidence="1 2" key="1">
    <citation type="journal article" date="2021" name="J. Hered.">
        <title>A chromosome-level genome assembly of the parasitoid wasp, Cotesia glomerata (Hymenoptera: Braconidae).</title>
        <authorList>
            <person name="Pinto B.J."/>
            <person name="Weis J.J."/>
            <person name="Gamble T."/>
            <person name="Ode P.J."/>
            <person name="Paul R."/>
            <person name="Zaspel J.M."/>
        </authorList>
    </citation>
    <scope>NUCLEOTIDE SEQUENCE [LARGE SCALE GENOMIC DNA]</scope>
    <source>
        <strain evidence="1">CgM1</strain>
    </source>
</reference>
<organism evidence="1 2">
    <name type="scientific">Cotesia glomerata</name>
    <name type="common">Lepidopteran parasitic wasp</name>
    <name type="synonym">Apanteles glomeratus</name>
    <dbReference type="NCBI Taxonomy" id="32391"/>
    <lineage>
        <taxon>Eukaryota</taxon>
        <taxon>Metazoa</taxon>
        <taxon>Ecdysozoa</taxon>
        <taxon>Arthropoda</taxon>
        <taxon>Hexapoda</taxon>
        <taxon>Insecta</taxon>
        <taxon>Pterygota</taxon>
        <taxon>Neoptera</taxon>
        <taxon>Endopterygota</taxon>
        <taxon>Hymenoptera</taxon>
        <taxon>Apocrita</taxon>
        <taxon>Ichneumonoidea</taxon>
        <taxon>Braconidae</taxon>
        <taxon>Microgastrinae</taxon>
        <taxon>Cotesia</taxon>
    </lineage>
</organism>
<dbReference type="EMBL" id="JAHXZJ010002982">
    <property type="protein sequence ID" value="KAH0534579.1"/>
    <property type="molecule type" value="Genomic_DNA"/>
</dbReference>
<keyword evidence="2" id="KW-1185">Reference proteome</keyword>